<dbReference type="EMBL" id="BARW01016068">
    <property type="protein sequence ID" value="GAJ01597.1"/>
    <property type="molecule type" value="Genomic_DNA"/>
</dbReference>
<organism evidence="1">
    <name type="scientific">marine sediment metagenome</name>
    <dbReference type="NCBI Taxonomy" id="412755"/>
    <lineage>
        <taxon>unclassified sequences</taxon>
        <taxon>metagenomes</taxon>
        <taxon>ecological metagenomes</taxon>
    </lineage>
</organism>
<accession>X1UDF2</accession>
<dbReference type="AlphaFoldDB" id="X1UDF2"/>
<feature type="non-terminal residue" evidence="1">
    <location>
        <position position="1"/>
    </location>
</feature>
<comment type="caution">
    <text evidence="1">The sequence shown here is derived from an EMBL/GenBank/DDBJ whole genome shotgun (WGS) entry which is preliminary data.</text>
</comment>
<proteinExistence type="predicted"/>
<gene>
    <name evidence="1" type="ORF">S12H4_28063</name>
</gene>
<name>X1UDF2_9ZZZZ</name>
<evidence type="ECO:0000313" key="1">
    <source>
        <dbReference type="EMBL" id="GAJ01597.1"/>
    </source>
</evidence>
<reference evidence="1" key="1">
    <citation type="journal article" date="2014" name="Front. Microbiol.">
        <title>High frequency of phylogenetically diverse reductive dehalogenase-homologous genes in deep subseafloor sedimentary metagenomes.</title>
        <authorList>
            <person name="Kawai M."/>
            <person name="Futagami T."/>
            <person name="Toyoda A."/>
            <person name="Takaki Y."/>
            <person name="Nishi S."/>
            <person name="Hori S."/>
            <person name="Arai W."/>
            <person name="Tsubouchi T."/>
            <person name="Morono Y."/>
            <person name="Uchiyama I."/>
            <person name="Ito T."/>
            <person name="Fujiyama A."/>
            <person name="Inagaki F."/>
            <person name="Takami H."/>
        </authorList>
    </citation>
    <scope>NUCLEOTIDE SEQUENCE</scope>
    <source>
        <strain evidence="1">Expedition CK06-06</strain>
    </source>
</reference>
<protein>
    <submittedName>
        <fullName evidence="1">Uncharacterized protein</fullName>
    </submittedName>
</protein>
<sequence length="31" mass="3490">PKIIANKSGLNKRKVKTTRTPKIIAVIIFLK</sequence>